<keyword evidence="6" id="KW-1185">Reference proteome</keyword>
<dbReference type="PANTHER" id="PTHR39160:SF6">
    <property type="entry name" value="CELL WALL-BINDING PROTEIN YOCH"/>
    <property type="match status" value="1"/>
</dbReference>
<dbReference type="PANTHER" id="PTHR39160">
    <property type="entry name" value="CELL WALL-BINDING PROTEIN YOCH"/>
    <property type="match status" value="1"/>
</dbReference>
<organism evidence="5 6">
    <name type="scientific">Exiguobacterium oxidotolerans</name>
    <dbReference type="NCBI Taxonomy" id="223958"/>
    <lineage>
        <taxon>Bacteria</taxon>
        <taxon>Bacillati</taxon>
        <taxon>Bacillota</taxon>
        <taxon>Bacilli</taxon>
        <taxon>Bacillales</taxon>
        <taxon>Bacillales Family XII. Incertae Sedis</taxon>
        <taxon>Exiguobacterium</taxon>
    </lineage>
</organism>
<dbReference type="InterPro" id="IPR010611">
    <property type="entry name" value="3D_dom"/>
</dbReference>
<dbReference type="PROSITE" id="PS51781">
    <property type="entry name" value="SH3B"/>
    <property type="match status" value="2"/>
</dbReference>
<feature type="compositionally biased region" description="Low complexity" evidence="2">
    <location>
        <begin position="156"/>
        <end position="174"/>
    </location>
</feature>
<reference evidence="5 6" key="1">
    <citation type="submission" date="2019-10" db="EMBL/GenBank/DDBJ databases">
        <authorList>
            <person name="Karimi E."/>
        </authorList>
    </citation>
    <scope>NUCLEOTIDE SEQUENCE [LARGE SCALE GENOMIC DNA]</scope>
    <source>
        <strain evidence="5">Exiguobacterium sp. 9Y</strain>
    </source>
</reference>
<evidence type="ECO:0000256" key="3">
    <source>
        <dbReference type="SAM" id="SignalP"/>
    </source>
</evidence>
<evidence type="ECO:0000256" key="2">
    <source>
        <dbReference type="SAM" id="MobiDB-lite"/>
    </source>
</evidence>
<dbReference type="Gene3D" id="2.30.30.40">
    <property type="entry name" value="SH3 Domains"/>
    <property type="match status" value="2"/>
</dbReference>
<dbReference type="CDD" id="cd14667">
    <property type="entry name" value="3D_containing_proteins"/>
    <property type="match status" value="1"/>
</dbReference>
<dbReference type="AlphaFoldDB" id="A0A653IEW6"/>
<dbReference type="InterPro" id="IPR059180">
    <property type="entry name" value="3D_YorM"/>
</dbReference>
<evidence type="ECO:0000313" key="6">
    <source>
        <dbReference type="Proteomes" id="UP000439752"/>
    </source>
</evidence>
<dbReference type="GO" id="GO:0004553">
    <property type="term" value="F:hydrolase activity, hydrolyzing O-glycosyl compounds"/>
    <property type="evidence" value="ECO:0007669"/>
    <property type="project" value="InterPro"/>
</dbReference>
<feature type="domain" description="SH3b" evidence="4">
    <location>
        <begin position="25"/>
        <end position="89"/>
    </location>
</feature>
<evidence type="ECO:0000256" key="1">
    <source>
        <dbReference type="ARBA" id="ARBA00022729"/>
    </source>
</evidence>
<dbReference type="GO" id="GO:0019867">
    <property type="term" value="C:outer membrane"/>
    <property type="evidence" value="ECO:0007669"/>
    <property type="project" value="InterPro"/>
</dbReference>
<keyword evidence="1 3" id="KW-0732">Signal</keyword>
<sequence>MKKAVFAAGLAATALSVGFAQETEAASETVKVDTAVLNVRTAPTTASADVGNVYKGQTLNVEGRSGAWIKTSINGQKRYVHGAYTTAASSFDFKKATVTTAVLNVRTQPTTNSKDVGNLYKGETVNVESKVGSWIKTTIDGKTRYVHSAYTTLSGSTASTSAAPAPKAEAKPAAKPAPKPAAKPAAKPATATKQTTSAKSGTKVTMNVSAYTNDPSSNGSQLYNGRALTASGYDVTNTITYNGMRIVAASSQYPIGTRMHISGIGEAIVLDRGGAIQGNKLDLLVGSQQEAINWGRQNVTVTVY</sequence>
<evidence type="ECO:0000259" key="4">
    <source>
        <dbReference type="PROSITE" id="PS51781"/>
    </source>
</evidence>
<feature type="signal peptide" evidence="3">
    <location>
        <begin position="1"/>
        <end position="25"/>
    </location>
</feature>
<dbReference type="GO" id="GO:0009254">
    <property type="term" value="P:peptidoglycan turnover"/>
    <property type="evidence" value="ECO:0007669"/>
    <property type="project" value="InterPro"/>
</dbReference>
<dbReference type="Proteomes" id="UP000439752">
    <property type="component" value="Unassembled WGS sequence"/>
</dbReference>
<dbReference type="SMART" id="SM00287">
    <property type="entry name" value="SH3b"/>
    <property type="match status" value="2"/>
</dbReference>
<dbReference type="InterPro" id="IPR003646">
    <property type="entry name" value="SH3-like_bac-type"/>
</dbReference>
<feature type="domain" description="SH3b" evidence="4">
    <location>
        <begin position="93"/>
        <end position="155"/>
    </location>
</feature>
<dbReference type="EMBL" id="CABWKQ010000030">
    <property type="protein sequence ID" value="VWX37795.1"/>
    <property type="molecule type" value="Genomic_DNA"/>
</dbReference>
<dbReference type="RefSeq" id="WP_159173737.1">
    <property type="nucleotide sequence ID" value="NZ_LR732312.1"/>
</dbReference>
<gene>
    <name evidence="5" type="ORF">EXIGUO9Y_360075</name>
</gene>
<dbReference type="Pfam" id="PF08239">
    <property type="entry name" value="SH3_3"/>
    <property type="match status" value="2"/>
</dbReference>
<dbReference type="InterPro" id="IPR051933">
    <property type="entry name" value="Resuscitation_pf_RpfB"/>
</dbReference>
<proteinExistence type="predicted"/>
<accession>A0A653IEW6</accession>
<feature type="region of interest" description="Disordered" evidence="2">
    <location>
        <begin position="156"/>
        <end position="201"/>
    </location>
</feature>
<feature type="compositionally biased region" description="Low complexity" evidence="2">
    <location>
        <begin position="182"/>
        <end position="200"/>
    </location>
</feature>
<evidence type="ECO:0000313" key="5">
    <source>
        <dbReference type="EMBL" id="VWX37795.1"/>
    </source>
</evidence>
<feature type="chain" id="PRO_5024819829" description="SH3b domain-containing protein" evidence="3">
    <location>
        <begin position="26"/>
        <end position="304"/>
    </location>
</feature>
<dbReference type="Pfam" id="PF06725">
    <property type="entry name" value="3D"/>
    <property type="match status" value="1"/>
</dbReference>
<protein>
    <recommendedName>
        <fullName evidence="4">SH3b domain-containing protein</fullName>
    </recommendedName>
</protein>
<name>A0A653IEW6_9BACL</name>